<dbReference type="AlphaFoldDB" id="A0A8S3ZEZ4"/>
<protein>
    <submittedName>
        <fullName evidence="1">Uncharacterized protein</fullName>
    </submittedName>
</protein>
<dbReference type="OrthoDB" id="6122107at2759"/>
<keyword evidence="2" id="KW-1185">Reference proteome</keyword>
<feature type="non-terminal residue" evidence="1">
    <location>
        <position position="61"/>
    </location>
</feature>
<organism evidence="1 2">
    <name type="scientific">Candidula unifasciata</name>
    <dbReference type="NCBI Taxonomy" id="100452"/>
    <lineage>
        <taxon>Eukaryota</taxon>
        <taxon>Metazoa</taxon>
        <taxon>Spiralia</taxon>
        <taxon>Lophotrochozoa</taxon>
        <taxon>Mollusca</taxon>
        <taxon>Gastropoda</taxon>
        <taxon>Heterobranchia</taxon>
        <taxon>Euthyneura</taxon>
        <taxon>Panpulmonata</taxon>
        <taxon>Eupulmonata</taxon>
        <taxon>Stylommatophora</taxon>
        <taxon>Helicina</taxon>
        <taxon>Helicoidea</taxon>
        <taxon>Geomitridae</taxon>
        <taxon>Candidula</taxon>
    </lineage>
</organism>
<proteinExistence type="predicted"/>
<sequence length="61" mass="7093">MIFNGDSNSRQSYYRMQSKVQCNETVFGINTQSFHAPKLCENKRWNFSIQHLSHSSPFHAG</sequence>
<dbReference type="EMBL" id="CAJHNH020002336">
    <property type="protein sequence ID" value="CAG5126370.1"/>
    <property type="molecule type" value="Genomic_DNA"/>
</dbReference>
<comment type="caution">
    <text evidence="1">The sequence shown here is derived from an EMBL/GenBank/DDBJ whole genome shotgun (WGS) entry which is preliminary data.</text>
</comment>
<accession>A0A8S3ZEZ4</accession>
<reference evidence="1" key="1">
    <citation type="submission" date="2021-04" db="EMBL/GenBank/DDBJ databases">
        <authorList>
            <consortium name="Molecular Ecology Group"/>
        </authorList>
    </citation>
    <scope>NUCLEOTIDE SEQUENCE</scope>
</reference>
<evidence type="ECO:0000313" key="2">
    <source>
        <dbReference type="Proteomes" id="UP000678393"/>
    </source>
</evidence>
<dbReference type="Proteomes" id="UP000678393">
    <property type="component" value="Unassembled WGS sequence"/>
</dbReference>
<evidence type="ECO:0000313" key="1">
    <source>
        <dbReference type="EMBL" id="CAG5126370.1"/>
    </source>
</evidence>
<gene>
    <name evidence="1" type="ORF">CUNI_LOCUS11928</name>
</gene>
<name>A0A8S3ZEZ4_9EUPU</name>